<dbReference type="OrthoDB" id="9811314at2"/>
<proteinExistence type="predicted"/>
<dbReference type="Pfam" id="PF00675">
    <property type="entry name" value="Peptidase_M16"/>
    <property type="match status" value="1"/>
</dbReference>
<dbReference type="SUPFAM" id="SSF63411">
    <property type="entry name" value="LuxS/MPP-like metallohydrolase"/>
    <property type="match status" value="2"/>
</dbReference>
<name>A0A1I3V0E3_9GAMM</name>
<dbReference type="InterPro" id="IPR011249">
    <property type="entry name" value="Metalloenz_LuxS/M16"/>
</dbReference>
<feature type="chain" id="PRO_5011687527" evidence="1">
    <location>
        <begin position="21"/>
        <end position="434"/>
    </location>
</feature>
<evidence type="ECO:0000313" key="4">
    <source>
        <dbReference type="EMBL" id="SFJ87631.1"/>
    </source>
</evidence>
<dbReference type="Proteomes" id="UP000198924">
    <property type="component" value="Unassembled WGS sequence"/>
</dbReference>
<dbReference type="RefSeq" id="WP_091711533.1">
    <property type="nucleotide sequence ID" value="NZ_FOSH01000002.1"/>
</dbReference>
<dbReference type="InterPro" id="IPR011765">
    <property type="entry name" value="Pept_M16_N"/>
</dbReference>
<dbReference type="GO" id="GO:0008233">
    <property type="term" value="F:peptidase activity"/>
    <property type="evidence" value="ECO:0007669"/>
    <property type="project" value="UniProtKB-KW"/>
</dbReference>
<dbReference type="EMBL" id="FOSH01000002">
    <property type="protein sequence ID" value="SFJ87631.1"/>
    <property type="molecule type" value="Genomic_DNA"/>
</dbReference>
<keyword evidence="1" id="KW-0732">Signal</keyword>
<dbReference type="STRING" id="45496.SAMN04488079_102146"/>
<keyword evidence="5" id="KW-1185">Reference proteome</keyword>
<evidence type="ECO:0000313" key="5">
    <source>
        <dbReference type="Proteomes" id="UP000198924"/>
    </source>
</evidence>
<feature type="domain" description="Peptidase M16 N-terminal" evidence="2">
    <location>
        <begin position="35"/>
        <end position="177"/>
    </location>
</feature>
<gene>
    <name evidence="4" type="ORF">SAMN04488079_102146</name>
</gene>
<dbReference type="PANTHER" id="PTHR11851">
    <property type="entry name" value="METALLOPROTEASE"/>
    <property type="match status" value="1"/>
</dbReference>
<accession>A0A1I3V0E3</accession>
<evidence type="ECO:0000256" key="1">
    <source>
        <dbReference type="SAM" id="SignalP"/>
    </source>
</evidence>
<dbReference type="AlphaFoldDB" id="A0A1I3V0E3"/>
<dbReference type="GO" id="GO:0046872">
    <property type="term" value="F:metal ion binding"/>
    <property type="evidence" value="ECO:0007669"/>
    <property type="project" value="InterPro"/>
</dbReference>
<keyword evidence="4" id="KW-0378">Hydrolase</keyword>
<feature type="domain" description="Peptidase M16 C-terminal" evidence="3">
    <location>
        <begin position="188"/>
        <end position="364"/>
    </location>
</feature>
<dbReference type="Gene3D" id="3.30.830.10">
    <property type="entry name" value="Metalloenzyme, LuxS/M16 peptidase-like"/>
    <property type="match status" value="2"/>
</dbReference>
<dbReference type="GO" id="GO:0006508">
    <property type="term" value="P:proteolysis"/>
    <property type="evidence" value="ECO:0007669"/>
    <property type="project" value="UniProtKB-KW"/>
</dbReference>
<reference evidence="5" key="1">
    <citation type="submission" date="2016-10" db="EMBL/GenBank/DDBJ databases">
        <authorList>
            <person name="Varghese N."/>
            <person name="Submissions S."/>
        </authorList>
    </citation>
    <scope>NUCLEOTIDE SEQUENCE [LARGE SCALE GENOMIC DNA]</scope>
    <source>
        <strain evidence="5">DSM 11578</strain>
    </source>
</reference>
<keyword evidence="4" id="KW-0645">Protease</keyword>
<organism evidence="4 5">
    <name type="scientific">Methylophaga sulfidovorans</name>
    <dbReference type="NCBI Taxonomy" id="45496"/>
    <lineage>
        <taxon>Bacteria</taxon>
        <taxon>Pseudomonadati</taxon>
        <taxon>Pseudomonadota</taxon>
        <taxon>Gammaproteobacteria</taxon>
        <taxon>Thiotrichales</taxon>
        <taxon>Piscirickettsiaceae</taxon>
        <taxon>Methylophaga</taxon>
    </lineage>
</organism>
<feature type="signal peptide" evidence="1">
    <location>
        <begin position="1"/>
        <end position="20"/>
    </location>
</feature>
<dbReference type="InterPro" id="IPR007863">
    <property type="entry name" value="Peptidase_M16_C"/>
</dbReference>
<dbReference type="PANTHER" id="PTHR11851:SF224">
    <property type="entry name" value="PROCESSING PROTEASE"/>
    <property type="match status" value="1"/>
</dbReference>
<evidence type="ECO:0000259" key="3">
    <source>
        <dbReference type="Pfam" id="PF05193"/>
    </source>
</evidence>
<dbReference type="Pfam" id="PF05193">
    <property type="entry name" value="Peptidase_M16_C"/>
    <property type="match status" value="1"/>
</dbReference>
<protein>
    <submittedName>
        <fullName evidence="4">Zinc protease</fullName>
    </submittedName>
</protein>
<evidence type="ECO:0000259" key="2">
    <source>
        <dbReference type="Pfam" id="PF00675"/>
    </source>
</evidence>
<dbReference type="InterPro" id="IPR050361">
    <property type="entry name" value="MPP/UQCRC_Complex"/>
</dbReference>
<sequence length="434" mass="47510">MSIKQWIFVITLLFSSSLFASPDIEHWTTDNGARVYFVNAPELPMVDVNIVFNAGAARDGEHPGLAKLTNAMLDEGAGGMDADAIADTFSSVGANYSANSQRDMAVLSLRTLTEKKAFDTALKMFAEVIAKPSFPEISFLRIKQQLLTALQGEKQSPQSIATRTFFQKLYDKHPYGSMPAGDTVSVEKINLDNLKAFYQQFYVAKNAVVVIVGDVSKQQASQMATALTKNLNSGSPAPELPAVTPLSKQQEVVLPFPSSQTTIMMGQIGMSRDDPDYFPLYVGNHILGGSGLVSILSDEIREKRGLTYGVYSYFSPMQKSGPYVFGLQTRNDQTEEALHVLKDTLNTYIENGPTEAQLKAAKQNITGGFALRVDSNSKIADYLSMIGFYGLPLDYLDSFNDKVNAVTVADIKDAFKRRVHADKMLTVLVGGETK</sequence>